<protein>
    <submittedName>
        <fullName evidence="2">VCBS repeat-containing protein</fullName>
    </submittedName>
</protein>
<accession>A0A7L7LDE1</accession>
<reference evidence="2 3" key="1">
    <citation type="submission" date="2020-06" db="EMBL/GenBank/DDBJ databases">
        <authorList>
            <person name="Hwang Y.J."/>
        </authorList>
    </citation>
    <scope>NUCLEOTIDE SEQUENCE [LARGE SCALE GENOMIC DNA]</scope>
    <source>
        <strain evidence="2 3">KUDC8001</strain>
    </source>
</reference>
<sequence length="531" mass="59311">MRLFILCCLGIWLFSSCSIKKNTTESGIEPVNLRAVLPDTTKTAALDGNNLAHVYCSACHQFPEPNLLPKAIWEEKVLPAMGQRLGIGANLGMYARMAPQEITTLLKANIYPDKALIAKKDWIKILSYYKSNSPEKLPEPKPLALSKLLLFDAIPLTVNKGRYALTSLLQYEPTTKELLVGDRRNKLFRVNAQLHVIDSIQLDTPPVAVVRAKNEQYKVLTIGSLNPSDAPYGRLYSWQLASATKAPVVLPQLTDLQRPVKLTSADLNNDNQEDLVICHYGNQLGKLSWYEGKPDGTYQEHLLKKLPGSRQVVIQDMNHDNRPDIVALFAQASESIFIFYNQGNGHFEEEKVLQLPPVYGSSYFELADFNKDGALDILISNGDNGDYSFILKPYHGIRLFLNNEQNEFQEASFLPLPGASITATRDFDEDGDLDIAAISYFADFARQPESGFVYFENKGNNTFAGKTFPEAATGRWLTLTTGDIDQDGDEDIMLGSFIFATTPVPPPLQEQWIKSSPSVLVLKNRYSNNLH</sequence>
<dbReference type="RefSeq" id="WP_182413156.1">
    <property type="nucleotide sequence ID" value="NZ_CP055153.1"/>
</dbReference>
<dbReference type="AlphaFoldDB" id="A0A7L7LDE1"/>
<evidence type="ECO:0000256" key="1">
    <source>
        <dbReference type="ARBA" id="ARBA00022729"/>
    </source>
</evidence>
<proteinExistence type="predicted"/>
<dbReference type="Gene3D" id="2.130.10.130">
    <property type="entry name" value="Integrin alpha, N-terminal"/>
    <property type="match status" value="2"/>
</dbReference>
<keyword evidence="3" id="KW-1185">Reference proteome</keyword>
<dbReference type="Proteomes" id="UP000514509">
    <property type="component" value="Chromosome"/>
</dbReference>
<evidence type="ECO:0000313" key="3">
    <source>
        <dbReference type="Proteomes" id="UP000514509"/>
    </source>
</evidence>
<dbReference type="PANTHER" id="PTHR45460">
    <property type="entry name" value="SIMILAR TO CYSTEINE PROTEINASE"/>
    <property type="match status" value="1"/>
</dbReference>
<dbReference type="InterPro" id="IPR013517">
    <property type="entry name" value="FG-GAP"/>
</dbReference>
<gene>
    <name evidence="2" type="ORF">HUW48_22990</name>
</gene>
<organism evidence="2 3">
    <name type="scientific">Adhaeribacter radiodurans</name>
    <dbReference type="NCBI Taxonomy" id="2745197"/>
    <lineage>
        <taxon>Bacteria</taxon>
        <taxon>Pseudomonadati</taxon>
        <taxon>Bacteroidota</taxon>
        <taxon>Cytophagia</taxon>
        <taxon>Cytophagales</taxon>
        <taxon>Hymenobacteraceae</taxon>
        <taxon>Adhaeribacter</taxon>
    </lineage>
</organism>
<evidence type="ECO:0000313" key="2">
    <source>
        <dbReference type="EMBL" id="QMU30714.1"/>
    </source>
</evidence>
<dbReference type="PANTHER" id="PTHR45460:SF2">
    <property type="entry name" value="ALPHA 1,3 GLUCANASE, GH71 FAMILY (EUROFUNG)"/>
    <property type="match status" value="1"/>
</dbReference>
<dbReference type="PROSITE" id="PS51257">
    <property type="entry name" value="PROKAR_LIPOPROTEIN"/>
    <property type="match status" value="1"/>
</dbReference>
<dbReference type="KEGG" id="add:HUW48_22990"/>
<reference evidence="2 3" key="2">
    <citation type="submission" date="2020-08" db="EMBL/GenBank/DDBJ databases">
        <title>Adhaeribacter dokdonensis sp. nov., isolated from the rhizosphere of Elymus tsukushiensis, a plant native to the Dokdo Islands, Republic of Korea.</title>
        <authorList>
            <person name="Ghim S.Y."/>
        </authorList>
    </citation>
    <scope>NUCLEOTIDE SEQUENCE [LARGE SCALE GENOMIC DNA]</scope>
    <source>
        <strain evidence="2 3">KUDC8001</strain>
    </source>
</reference>
<dbReference type="Pfam" id="PF13517">
    <property type="entry name" value="FG-GAP_3"/>
    <property type="match status" value="2"/>
</dbReference>
<keyword evidence="1" id="KW-0732">Signal</keyword>
<name>A0A7L7LDE1_9BACT</name>
<dbReference type="SUPFAM" id="SSF69318">
    <property type="entry name" value="Integrin alpha N-terminal domain"/>
    <property type="match status" value="1"/>
</dbReference>
<dbReference type="EMBL" id="CP055153">
    <property type="protein sequence ID" value="QMU30714.1"/>
    <property type="molecule type" value="Genomic_DNA"/>
</dbReference>
<dbReference type="InterPro" id="IPR028994">
    <property type="entry name" value="Integrin_alpha_N"/>
</dbReference>